<evidence type="ECO:0000259" key="5">
    <source>
        <dbReference type="Pfam" id="PF00389"/>
    </source>
</evidence>
<dbReference type="PANTHER" id="PTHR43026">
    <property type="entry name" value="2-HYDROXYACID DEHYDROGENASE HOMOLOG 1-RELATED"/>
    <property type="match status" value="1"/>
</dbReference>
<keyword evidence="2 4" id="KW-0560">Oxidoreductase</keyword>
<dbReference type="InterPro" id="IPR006139">
    <property type="entry name" value="D-isomer_2_OHA_DH_cat_dom"/>
</dbReference>
<dbReference type="Pfam" id="PF00389">
    <property type="entry name" value="2-Hacid_dh"/>
    <property type="match status" value="1"/>
</dbReference>
<evidence type="ECO:0000256" key="2">
    <source>
        <dbReference type="ARBA" id="ARBA00023002"/>
    </source>
</evidence>
<dbReference type="PANTHER" id="PTHR43026:SF1">
    <property type="entry name" value="2-HYDROXYACID DEHYDROGENASE HOMOLOG 1-RELATED"/>
    <property type="match status" value="1"/>
</dbReference>
<dbReference type="Proteomes" id="UP000510822">
    <property type="component" value="Chromosome"/>
</dbReference>
<evidence type="ECO:0000256" key="4">
    <source>
        <dbReference type="RuleBase" id="RU003719"/>
    </source>
</evidence>
<dbReference type="KEGG" id="cfon:HZU75_05615"/>
<feature type="domain" description="D-isomer specific 2-hydroxyacid dehydrogenase NAD-binding" evidence="6">
    <location>
        <begin position="110"/>
        <end position="296"/>
    </location>
</feature>
<keyword evidence="8" id="KW-1185">Reference proteome</keyword>
<evidence type="ECO:0000313" key="7">
    <source>
        <dbReference type="EMBL" id="QLI81045.1"/>
    </source>
</evidence>
<organism evidence="7 8">
    <name type="scientific">Chitinibacter fontanus</name>
    <dbReference type="NCBI Taxonomy" id="1737446"/>
    <lineage>
        <taxon>Bacteria</taxon>
        <taxon>Pseudomonadati</taxon>
        <taxon>Pseudomonadota</taxon>
        <taxon>Betaproteobacteria</taxon>
        <taxon>Neisseriales</taxon>
        <taxon>Chitinibacteraceae</taxon>
        <taxon>Chitinibacter</taxon>
    </lineage>
</organism>
<dbReference type="GO" id="GO:0016616">
    <property type="term" value="F:oxidoreductase activity, acting on the CH-OH group of donors, NAD or NADP as acceptor"/>
    <property type="evidence" value="ECO:0007669"/>
    <property type="project" value="InterPro"/>
</dbReference>
<dbReference type="SUPFAM" id="SSF51735">
    <property type="entry name" value="NAD(P)-binding Rossmann-fold domains"/>
    <property type="match status" value="1"/>
</dbReference>
<comment type="similarity">
    <text evidence="1 4">Belongs to the D-isomer specific 2-hydroxyacid dehydrogenase family.</text>
</comment>
<dbReference type="SUPFAM" id="SSF52283">
    <property type="entry name" value="Formate/glycerate dehydrogenase catalytic domain-like"/>
    <property type="match status" value="1"/>
</dbReference>
<proteinExistence type="inferred from homology"/>
<dbReference type="RefSeq" id="WP_180308176.1">
    <property type="nucleotide sequence ID" value="NZ_CP058952.1"/>
</dbReference>
<dbReference type="GO" id="GO:0051287">
    <property type="term" value="F:NAD binding"/>
    <property type="evidence" value="ECO:0007669"/>
    <property type="project" value="InterPro"/>
</dbReference>
<protein>
    <submittedName>
        <fullName evidence="7">2-hydroxyacid dehydrogenase</fullName>
    </submittedName>
</protein>
<evidence type="ECO:0000259" key="6">
    <source>
        <dbReference type="Pfam" id="PF02826"/>
    </source>
</evidence>
<dbReference type="InterPro" id="IPR058205">
    <property type="entry name" value="D-LDH-like"/>
</dbReference>
<dbReference type="Gene3D" id="3.40.50.720">
    <property type="entry name" value="NAD(P)-binding Rossmann-like Domain"/>
    <property type="match status" value="2"/>
</dbReference>
<feature type="domain" description="D-isomer specific 2-hydroxyacid dehydrogenase catalytic" evidence="5">
    <location>
        <begin position="12"/>
        <end position="328"/>
    </location>
</feature>
<evidence type="ECO:0000256" key="1">
    <source>
        <dbReference type="ARBA" id="ARBA00005854"/>
    </source>
</evidence>
<evidence type="ECO:0000256" key="3">
    <source>
        <dbReference type="ARBA" id="ARBA00023027"/>
    </source>
</evidence>
<dbReference type="Pfam" id="PF02826">
    <property type="entry name" value="2-Hacid_dh_C"/>
    <property type="match status" value="1"/>
</dbReference>
<dbReference type="PROSITE" id="PS00671">
    <property type="entry name" value="D_2_HYDROXYACID_DH_3"/>
    <property type="match status" value="1"/>
</dbReference>
<evidence type="ECO:0000313" key="8">
    <source>
        <dbReference type="Proteomes" id="UP000510822"/>
    </source>
</evidence>
<dbReference type="CDD" id="cd12183">
    <property type="entry name" value="LDH_like_2"/>
    <property type="match status" value="1"/>
</dbReference>
<reference evidence="7 8" key="1">
    <citation type="journal article" date="2016" name="Int. J. Syst. Evol. Microbiol.">
        <title>Chitinibacter fontanus sp. nov., isolated from a spring.</title>
        <authorList>
            <person name="Sheu S.Y."/>
            <person name="Li Y.S."/>
            <person name="Young C.C."/>
            <person name="Chen W.M."/>
        </authorList>
    </citation>
    <scope>NUCLEOTIDE SEQUENCE [LARGE SCALE GENOMIC DNA]</scope>
    <source>
        <strain evidence="7 8">STM-7</strain>
    </source>
</reference>
<gene>
    <name evidence="7" type="ORF">HZU75_05615</name>
</gene>
<dbReference type="EMBL" id="CP058952">
    <property type="protein sequence ID" value="QLI81045.1"/>
    <property type="molecule type" value="Genomic_DNA"/>
</dbReference>
<keyword evidence="3" id="KW-0520">NAD</keyword>
<accession>A0A7D5ZAF8</accession>
<dbReference type="InterPro" id="IPR029753">
    <property type="entry name" value="D-isomer_DH_CS"/>
</dbReference>
<dbReference type="InterPro" id="IPR006140">
    <property type="entry name" value="D-isomer_DH_NAD-bd"/>
</dbReference>
<dbReference type="AlphaFoldDB" id="A0A7D5ZAF8"/>
<dbReference type="InterPro" id="IPR036291">
    <property type="entry name" value="NAD(P)-bd_dom_sf"/>
</dbReference>
<name>A0A7D5ZAF8_9NEIS</name>
<sequence>MRVAVFDSKRFDRSTLEAANQQFGHELVFFEERLGAHTAPLAEDFDVVCPFVNDKLDHKTICRLAKLGVKHIALRCAGFNGVDLAAAAEFGIPVTRVPAYSPEAVAEHVFALLLTLSRKTHRAYNRVREGNFLLEGLEGFNINGKTFGILGAGKIGLATARIARGFGCKVLAYDPFPPEQCDVDCTFMSQEEVMAQADIISLHTPLLESTHHMLNAASIETMKPGVIILNTSRGGLIDTRAALGALKSGQIGGLGLDVYEHEEGVFFEDLSDSVLKDDILARLTTFPNVLITSHQGYLTDEALKNIATTTLQNISDFANGLPLRNEVKPSA</sequence>